<dbReference type="Proteomes" id="UP000266206">
    <property type="component" value="Unassembled WGS sequence"/>
</dbReference>
<dbReference type="EMBL" id="NQYH01000001">
    <property type="protein sequence ID" value="RIY41962.1"/>
    <property type="molecule type" value="Genomic_DNA"/>
</dbReference>
<evidence type="ECO:0000313" key="1">
    <source>
        <dbReference type="EMBL" id="RIY41962.1"/>
    </source>
</evidence>
<dbReference type="AlphaFoldDB" id="A0A3A1YUS7"/>
<comment type="caution">
    <text evidence="1">The sequence shown here is derived from an EMBL/GenBank/DDBJ whole genome shotgun (WGS) entry which is preliminary data.</text>
</comment>
<organism evidence="1 2">
    <name type="scientific">Neopusillimonas maritima</name>
    <dbReference type="NCBI Taxonomy" id="2026239"/>
    <lineage>
        <taxon>Bacteria</taxon>
        <taxon>Pseudomonadati</taxon>
        <taxon>Pseudomonadota</taxon>
        <taxon>Betaproteobacteria</taxon>
        <taxon>Burkholderiales</taxon>
        <taxon>Alcaligenaceae</taxon>
        <taxon>Neopusillimonas</taxon>
    </lineage>
</organism>
<sequence>MPGNFVEESQWRKLMTAEVDAASIRKRSAQIVSTLAKVCSPERMPNGVGLAFEPQETDLSLGKITTPFCEGRFRLDWSVEERLLGRLVVERKYTNHQDQIVWQPVMEIMVPEYDNPYVGDGSSRVSLLLDRELGSHRENSVFSLGMSILCAMVSGPRF</sequence>
<gene>
    <name evidence="1" type="ORF">CJP73_00505</name>
</gene>
<protein>
    <submittedName>
        <fullName evidence="1">Uncharacterized protein</fullName>
    </submittedName>
</protein>
<dbReference type="OrthoDB" id="9971212at2"/>
<evidence type="ECO:0000313" key="2">
    <source>
        <dbReference type="Proteomes" id="UP000266206"/>
    </source>
</evidence>
<reference evidence="1 2" key="1">
    <citation type="submission" date="2017-08" db="EMBL/GenBank/DDBJ databases">
        <title>Pusillimonas indicus sp. nov., a member of the family Alcaligenaceae isolated from surface seawater.</title>
        <authorList>
            <person name="Li J."/>
        </authorList>
    </citation>
    <scope>NUCLEOTIDE SEQUENCE [LARGE SCALE GENOMIC DNA]</scope>
    <source>
        <strain evidence="1 2">L52-1-41</strain>
    </source>
</reference>
<name>A0A3A1YUS7_9BURK</name>
<proteinExistence type="predicted"/>
<dbReference type="RefSeq" id="WP_119515189.1">
    <property type="nucleotide sequence ID" value="NZ_NQYH01000001.1"/>
</dbReference>
<accession>A0A3A1YUS7</accession>